<keyword evidence="3" id="KW-0804">Transcription</keyword>
<comment type="caution">
    <text evidence="6">The sequence shown here is derived from an EMBL/GenBank/DDBJ whole genome shotgun (WGS) entry which is preliminary data.</text>
</comment>
<dbReference type="PANTHER" id="PTHR31499">
    <property type="entry name" value="MYB FAMILY TRANSCRIPTION FACTOR PHL11"/>
    <property type="match status" value="1"/>
</dbReference>
<dbReference type="PANTHER" id="PTHR31499:SF80">
    <property type="entry name" value="HTH MYB-TYPE DOMAIN-CONTAINING PROTEIN"/>
    <property type="match status" value="1"/>
</dbReference>
<evidence type="ECO:0000256" key="4">
    <source>
        <dbReference type="ARBA" id="ARBA00023242"/>
    </source>
</evidence>
<dbReference type="EMBL" id="VEPZ02000926">
    <property type="protein sequence ID" value="KAE8710902.1"/>
    <property type="molecule type" value="Genomic_DNA"/>
</dbReference>
<gene>
    <name evidence="6" type="ORF">F3Y22_tig00110318pilonHSYRG00033</name>
</gene>
<keyword evidence="4" id="KW-0539">Nucleus</keyword>
<organism evidence="6 7">
    <name type="scientific">Hibiscus syriacus</name>
    <name type="common">Rose of Sharon</name>
    <dbReference type="NCBI Taxonomy" id="106335"/>
    <lineage>
        <taxon>Eukaryota</taxon>
        <taxon>Viridiplantae</taxon>
        <taxon>Streptophyta</taxon>
        <taxon>Embryophyta</taxon>
        <taxon>Tracheophyta</taxon>
        <taxon>Spermatophyta</taxon>
        <taxon>Magnoliopsida</taxon>
        <taxon>eudicotyledons</taxon>
        <taxon>Gunneridae</taxon>
        <taxon>Pentapetalae</taxon>
        <taxon>rosids</taxon>
        <taxon>malvids</taxon>
        <taxon>Malvales</taxon>
        <taxon>Malvaceae</taxon>
        <taxon>Malvoideae</taxon>
        <taxon>Hibiscus</taxon>
    </lineage>
</organism>
<proteinExistence type="predicted"/>
<protein>
    <submittedName>
        <fullName evidence="6">Uncharacterized protein</fullName>
    </submittedName>
</protein>
<evidence type="ECO:0000256" key="1">
    <source>
        <dbReference type="ARBA" id="ARBA00004123"/>
    </source>
</evidence>
<dbReference type="GO" id="GO:0005634">
    <property type="term" value="C:nucleus"/>
    <property type="evidence" value="ECO:0007669"/>
    <property type="project" value="UniProtKB-SubCell"/>
</dbReference>
<feature type="compositionally biased region" description="Basic and acidic residues" evidence="5">
    <location>
        <begin position="268"/>
        <end position="278"/>
    </location>
</feature>
<keyword evidence="7" id="KW-1185">Reference proteome</keyword>
<evidence type="ECO:0000313" key="6">
    <source>
        <dbReference type="EMBL" id="KAE8710902.1"/>
    </source>
</evidence>
<evidence type="ECO:0000313" key="7">
    <source>
        <dbReference type="Proteomes" id="UP000436088"/>
    </source>
</evidence>
<evidence type="ECO:0000256" key="5">
    <source>
        <dbReference type="SAM" id="MobiDB-lite"/>
    </source>
</evidence>
<dbReference type="GO" id="GO:0003700">
    <property type="term" value="F:DNA-binding transcription factor activity"/>
    <property type="evidence" value="ECO:0007669"/>
    <property type="project" value="InterPro"/>
</dbReference>
<dbReference type="Proteomes" id="UP000436088">
    <property type="component" value="Unassembled WGS sequence"/>
</dbReference>
<dbReference type="InterPro" id="IPR046955">
    <property type="entry name" value="PHR1-like"/>
</dbReference>
<evidence type="ECO:0000256" key="2">
    <source>
        <dbReference type="ARBA" id="ARBA00023015"/>
    </source>
</evidence>
<dbReference type="NCBIfam" id="TIGR01557">
    <property type="entry name" value="myb_SHAQKYF"/>
    <property type="match status" value="1"/>
</dbReference>
<keyword evidence="2" id="KW-0805">Transcription regulation</keyword>
<feature type="region of interest" description="Disordered" evidence="5">
    <location>
        <begin position="65"/>
        <end position="84"/>
    </location>
</feature>
<dbReference type="Gene3D" id="1.10.10.60">
    <property type="entry name" value="Homeodomain-like"/>
    <property type="match status" value="1"/>
</dbReference>
<accession>A0A6A3B6J1</accession>
<dbReference type="InterPro" id="IPR006447">
    <property type="entry name" value="Myb_dom_plants"/>
</dbReference>
<name>A0A6A3B6J1_HIBSY</name>
<dbReference type="AlphaFoldDB" id="A0A6A3B6J1"/>
<comment type="subcellular location">
    <subcellularLocation>
        <location evidence="1">Nucleus</location>
    </subcellularLocation>
</comment>
<feature type="region of interest" description="Disordered" evidence="5">
    <location>
        <begin position="251"/>
        <end position="278"/>
    </location>
</feature>
<reference evidence="6" key="1">
    <citation type="submission" date="2019-09" db="EMBL/GenBank/DDBJ databases">
        <title>Draft genome information of white flower Hibiscus syriacus.</title>
        <authorList>
            <person name="Kim Y.-M."/>
        </authorList>
    </citation>
    <scope>NUCLEOTIDE SEQUENCE [LARGE SCALE GENOMIC DNA]</scope>
    <source>
        <strain evidence="6">YM2019G1</strain>
    </source>
</reference>
<sequence length="278" mass="29780">MMMISRRAVGGDGTPRLGGSVIGSRLLTRSGMTGICPSGNKMKVGISSNTIAVTVTQSEPIKGIEEPYPIANNSNSGSSSPSSKSSVARVDFHVLLSDSSKSPVVFSEDLNNPYNEDHSEVIMDFLNIPGDACDGCFHAAVHKPTMRWTPDCTSFLKAVSKLDGPENATPKGVLKLMNVEEKKTLSSEEKKEASSISDGKKNNGVKCFSSFFSVLGAILSLKLCKSNGSTETLHDNLRSIPITSSSLPSQQNATVVDDCKPKPSPKRFRFDDKPVGHR</sequence>
<feature type="compositionally biased region" description="Low complexity" evidence="5">
    <location>
        <begin position="72"/>
        <end position="84"/>
    </location>
</feature>
<dbReference type="GO" id="GO:0003677">
    <property type="term" value="F:DNA binding"/>
    <property type="evidence" value="ECO:0007669"/>
    <property type="project" value="InterPro"/>
</dbReference>
<evidence type="ECO:0000256" key="3">
    <source>
        <dbReference type="ARBA" id="ARBA00023163"/>
    </source>
</evidence>